<name>A0A4U6U2E0_SETVI</name>
<feature type="transmembrane region" description="Helical" evidence="1">
    <location>
        <begin position="48"/>
        <end position="67"/>
    </location>
</feature>
<dbReference type="Gramene" id="TKW08982">
    <property type="protein sequence ID" value="TKW08982"/>
    <property type="gene ID" value="SEVIR_6G061400v2"/>
</dbReference>
<proteinExistence type="predicted"/>
<dbReference type="AlphaFoldDB" id="A0A4U6U2E0"/>
<evidence type="ECO:0000256" key="1">
    <source>
        <dbReference type="SAM" id="Phobius"/>
    </source>
</evidence>
<dbReference type="EMBL" id="CM016557">
    <property type="protein sequence ID" value="TKW08982.1"/>
    <property type="molecule type" value="Genomic_DNA"/>
</dbReference>
<organism evidence="2 3">
    <name type="scientific">Setaria viridis</name>
    <name type="common">Green bristlegrass</name>
    <name type="synonym">Setaria italica subsp. viridis</name>
    <dbReference type="NCBI Taxonomy" id="4556"/>
    <lineage>
        <taxon>Eukaryota</taxon>
        <taxon>Viridiplantae</taxon>
        <taxon>Streptophyta</taxon>
        <taxon>Embryophyta</taxon>
        <taxon>Tracheophyta</taxon>
        <taxon>Spermatophyta</taxon>
        <taxon>Magnoliopsida</taxon>
        <taxon>Liliopsida</taxon>
        <taxon>Poales</taxon>
        <taxon>Poaceae</taxon>
        <taxon>PACMAD clade</taxon>
        <taxon>Panicoideae</taxon>
        <taxon>Panicodae</taxon>
        <taxon>Paniceae</taxon>
        <taxon>Cenchrinae</taxon>
        <taxon>Setaria</taxon>
    </lineage>
</organism>
<keyword evidence="1" id="KW-0812">Transmembrane</keyword>
<dbReference type="Proteomes" id="UP000298652">
    <property type="component" value="Chromosome 6"/>
</dbReference>
<gene>
    <name evidence="2" type="ORF">SEVIR_6G061400v2</name>
</gene>
<sequence>MNLLLKNIIDNDNCELCGSSAESPDHMAMHCPFAAPFWGHLGISIPPLHIPVMAFSSYLLLCVWQLWKHRNDKVFSRLIPSLARLLATCKDEAKL</sequence>
<protein>
    <submittedName>
        <fullName evidence="2">Uncharacterized protein</fullName>
    </submittedName>
</protein>
<dbReference type="OMA" id="FINICCW"/>
<evidence type="ECO:0000313" key="2">
    <source>
        <dbReference type="EMBL" id="TKW08982.1"/>
    </source>
</evidence>
<evidence type="ECO:0000313" key="3">
    <source>
        <dbReference type="Proteomes" id="UP000298652"/>
    </source>
</evidence>
<keyword evidence="1" id="KW-1133">Transmembrane helix</keyword>
<keyword evidence="3" id="KW-1185">Reference proteome</keyword>
<keyword evidence="1" id="KW-0472">Membrane</keyword>
<accession>A0A4U6U2E0</accession>
<reference evidence="2" key="1">
    <citation type="submission" date="2019-03" db="EMBL/GenBank/DDBJ databases">
        <title>WGS assembly of Setaria viridis.</title>
        <authorList>
            <person name="Huang P."/>
            <person name="Jenkins J."/>
            <person name="Grimwood J."/>
            <person name="Barry K."/>
            <person name="Healey A."/>
            <person name="Mamidi S."/>
            <person name="Sreedasyam A."/>
            <person name="Shu S."/>
            <person name="Feldman M."/>
            <person name="Wu J."/>
            <person name="Yu Y."/>
            <person name="Chen C."/>
            <person name="Johnson J."/>
            <person name="Rokhsar D."/>
            <person name="Baxter I."/>
            <person name="Schmutz J."/>
            <person name="Brutnell T."/>
            <person name="Kellogg E."/>
        </authorList>
    </citation>
    <scope>NUCLEOTIDE SEQUENCE [LARGE SCALE GENOMIC DNA]</scope>
</reference>